<comment type="similarity">
    <text evidence="1">Belongs to the glycosyl hydrolase 16 family.</text>
</comment>
<feature type="chain" id="PRO_5047079129" evidence="2">
    <location>
        <begin position="24"/>
        <end position="372"/>
    </location>
</feature>
<dbReference type="InterPro" id="IPR000757">
    <property type="entry name" value="Beta-glucanase-like"/>
</dbReference>
<dbReference type="PROSITE" id="PS51257">
    <property type="entry name" value="PROKAR_LIPOPROTEIN"/>
    <property type="match status" value="1"/>
</dbReference>
<dbReference type="Proteomes" id="UP000199663">
    <property type="component" value="Unassembled WGS sequence"/>
</dbReference>
<dbReference type="InterPro" id="IPR013320">
    <property type="entry name" value="ConA-like_dom_sf"/>
</dbReference>
<organism evidence="4 5">
    <name type="scientific">Rhodonellum ikkaensis</name>
    <dbReference type="NCBI Taxonomy" id="336829"/>
    <lineage>
        <taxon>Bacteria</taxon>
        <taxon>Pseudomonadati</taxon>
        <taxon>Bacteroidota</taxon>
        <taxon>Cytophagia</taxon>
        <taxon>Cytophagales</taxon>
        <taxon>Cytophagaceae</taxon>
        <taxon>Rhodonellum</taxon>
    </lineage>
</organism>
<keyword evidence="5" id="KW-1185">Reference proteome</keyword>
<dbReference type="PANTHER" id="PTHR10963">
    <property type="entry name" value="GLYCOSYL HYDROLASE-RELATED"/>
    <property type="match status" value="1"/>
</dbReference>
<evidence type="ECO:0000313" key="5">
    <source>
        <dbReference type="Proteomes" id="UP000199663"/>
    </source>
</evidence>
<dbReference type="RefSeq" id="WP_019598986.1">
    <property type="nucleotide sequence ID" value="NZ_FNQC01000012.1"/>
</dbReference>
<keyword evidence="2" id="KW-0732">Signal</keyword>
<dbReference type="EMBL" id="FNQC01000012">
    <property type="protein sequence ID" value="SDZ39149.1"/>
    <property type="molecule type" value="Genomic_DNA"/>
</dbReference>
<protein>
    <submittedName>
        <fullName evidence="4">Glycosyl hydrolases family 16</fullName>
    </submittedName>
</protein>
<reference evidence="4 5" key="1">
    <citation type="submission" date="2016-10" db="EMBL/GenBank/DDBJ databases">
        <authorList>
            <person name="Varghese N."/>
            <person name="Submissions S."/>
        </authorList>
    </citation>
    <scope>NUCLEOTIDE SEQUENCE [LARGE SCALE GENOMIC DNA]</scope>
    <source>
        <strain evidence="4 5">DSM 17997</strain>
    </source>
</reference>
<evidence type="ECO:0000256" key="2">
    <source>
        <dbReference type="SAM" id="SignalP"/>
    </source>
</evidence>
<dbReference type="Gene3D" id="2.60.120.200">
    <property type="match status" value="1"/>
</dbReference>
<evidence type="ECO:0000259" key="3">
    <source>
        <dbReference type="PROSITE" id="PS51762"/>
    </source>
</evidence>
<dbReference type="PANTHER" id="PTHR10963:SF55">
    <property type="entry name" value="GLYCOSIDE HYDROLASE FAMILY 16 PROTEIN"/>
    <property type="match status" value="1"/>
</dbReference>
<dbReference type="CDD" id="cd08023">
    <property type="entry name" value="GH16_laminarinase_like"/>
    <property type="match status" value="1"/>
</dbReference>
<dbReference type="GO" id="GO:0016787">
    <property type="term" value="F:hydrolase activity"/>
    <property type="evidence" value="ECO:0007669"/>
    <property type="project" value="UniProtKB-KW"/>
</dbReference>
<proteinExistence type="inferred from homology"/>
<comment type="caution">
    <text evidence="4">The sequence shown here is derived from an EMBL/GenBank/DDBJ whole genome shotgun (WGS) entry which is preliminary data.</text>
</comment>
<sequence>MFYKFKILTILLLGLWVSYGCQEDVAENQVILPENLAVSLNKNPNGSVTVSFSATNANFYKVGFGVPNQTLERAIGNEAVYAYRNPGEYKIIVQAHVTEELFISKETAVTITEEELGLGIPMDGYESPLTYAGYNLVWQDEFSGTSLSEDWVFEIGDGCPNLCGWGNNELEYYRRENTEVKDGYLTITAKQESVGGKNYTSSRIKTQGKKSFQFGRVDIRAVLPKGQGVWPALWMLGDAISTISWPACGEIDIMEMIGGNPNGRDNTVHGTVHWDNNGAYAYYGGSTSLQEGIFNDKFHVFSIVWDEKKIAWLLDGVQYHEIDISPASLDEFRKSFFFIFNVAVGGNWPGSPDGSTAFPQQMVVDYIRVFQK</sequence>
<accession>A0A1H3SPV0</accession>
<dbReference type="SUPFAM" id="SSF49899">
    <property type="entry name" value="Concanavalin A-like lectins/glucanases"/>
    <property type="match status" value="1"/>
</dbReference>
<evidence type="ECO:0000313" key="4">
    <source>
        <dbReference type="EMBL" id="SDZ39149.1"/>
    </source>
</evidence>
<dbReference type="InterPro" id="IPR050546">
    <property type="entry name" value="Glycosyl_Hydrlase_16"/>
</dbReference>
<name>A0A1H3SPV0_9BACT</name>
<feature type="signal peptide" evidence="2">
    <location>
        <begin position="1"/>
        <end position="23"/>
    </location>
</feature>
<feature type="domain" description="GH16" evidence="3">
    <location>
        <begin position="140"/>
        <end position="372"/>
    </location>
</feature>
<dbReference type="Pfam" id="PF00722">
    <property type="entry name" value="Glyco_hydro_16"/>
    <property type="match status" value="1"/>
</dbReference>
<dbReference type="PROSITE" id="PS51762">
    <property type="entry name" value="GH16_2"/>
    <property type="match status" value="1"/>
</dbReference>
<keyword evidence="4" id="KW-0378">Hydrolase</keyword>
<gene>
    <name evidence="4" type="ORF">SAMN05444412_11294</name>
</gene>
<evidence type="ECO:0000256" key="1">
    <source>
        <dbReference type="ARBA" id="ARBA00006865"/>
    </source>
</evidence>